<name>A0A2T2X9I9_9FIRM</name>
<reference evidence="2 3" key="1">
    <citation type="journal article" date="2014" name="BMC Genomics">
        <title>Comparison of environmental and isolate Sulfobacillus genomes reveals diverse carbon, sulfur, nitrogen, and hydrogen metabolisms.</title>
        <authorList>
            <person name="Justice N.B."/>
            <person name="Norman A."/>
            <person name="Brown C.T."/>
            <person name="Singh A."/>
            <person name="Thomas B.C."/>
            <person name="Banfield J.F."/>
        </authorList>
    </citation>
    <scope>NUCLEOTIDE SEQUENCE [LARGE SCALE GENOMIC DNA]</scope>
    <source>
        <strain evidence="2">AMDSBA1</strain>
    </source>
</reference>
<keyword evidence="2" id="KW-0830">Ubiquinone</keyword>
<sequence length="252" mass="28184">MVLSHSSRLGKVGSDMALFDNAVDRYEAFCQTPQGRFVNDVEKMLLEDLMHPRAEEMWIDLGCGTGSYSMVLASHGCVVVGVDESQPMLERARLQRPEAAQITYIQGDIGNLPYGAGTYDGALLQVALEFVSDPRRVICEALRVLKPRGRLVMGVIQGSGAWAKSYRARARQESSSVYGHAHFWTLPELVNLMGRFPSDLRAGLFVGPEELVSVDEGWKLEKERRQWYFLDRAGFLAVRYDRMNFGPASSCI</sequence>
<proteinExistence type="predicted"/>
<comment type="caution">
    <text evidence="2">The sequence shown here is derived from an EMBL/GenBank/DDBJ whole genome shotgun (WGS) entry which is preliminary data.</text>
</comment>
<protein>
    <submittedName>
        <fullName evidence="2">Ubiquinone biosynthesis protein UbiE</fullName>
    </submittedName>
</protein>
<dbReference type="SUPFAM" id="SSF53335">
    <property type="entry name" value="S-adenosyl-L-methionine-dependent methyltransferases"/>
    <property type="match status" value="1"/>
</dbReference>
<dbReference type="EMBL" id="PXYT01000004">
    <property type="protein sequence ID" value="PSR31183.1"/>
    <property type="molecule type" value="Genomic_DNA"/>
</dbReference>
<dbReference type="CDD" id="cd02440">
    <property type="entry name" value="AdoMet_MTases"/>
    <property type="match status" value="1"/>
</dbReference>
<dbReference type="PANTHER" id="PTHR43861:SF1">
    <property type="entry name" value="TRANS-ACONITATE 2-METHYLTRANSFERASE"/>
    <property type="match status" value="1"/>
</dbReference>
<dbReference type="AlphaFoldDB" id="A0A2T2X9I9"/>
<dbReference type="Proteomes" id="UP000242699">
    <property type="component" value="Unassembled WGS sequence"/>
</dbReference>
<dbReference type="Gene3D" id="3.40.50.150">
    <property type="entry name" value="Vaccinia Virus protein VP39"/>
    <property type="match status" value="1"/>
</dbReference>
<feature type="domain" description="Methyltransferase type 11" evidence="1">
    <location>
        <begin position="60"/>
        <end position="153"/>
    </location>
</feature>
<gene>
    <name evidence="2" type="ORF">C7B43_03535</name>
</gene>
<evidence type="ECO:0000313" key="2">
    <source>
        <dbReference type="EMBL" id="PSR31183.1"/>
    </source>
</evidence>
<evidence type="ECO:0000259" key="1">
    <source>
        <dbReference type="Pfam" id="PF08241"/>
    </source>
</evidence>
<dbReference type="InterPro" id="IPR013216">
    <property type="entry name" value="Methyltransf_11"/>
</dbReference>
<evidence type="ECO:0000313" key="3">
    <source>
        <dbReference type="Proteomes" id="UP000242699"/>
    </source>
</evidence>
<dbReference type="PANTHER" id="PTHR43861">
    <property type="entry name" value="TRANS-ACONITATE 2-METHYLTRANSFERASE-RELATED"/>
    <property type="match status" value="1"/>
</dbReference>
<accession>A0A2T2X9I9</accession>
<dbReference type="InterPro" id="IPR029063">
    <property type="entry name" value="SAM-dependent_MTases_sf"/>
</dbReference>
<dbReference type="Pfam" id="PF08241">
    <property type="entry name" value="Methyltransf_11"/>
    <property type="match status" value="1"/>
</dbReference>
<dbReference type="GO" id="GO:0008757">
    <property type="term" value="F:S-adenosylmethionine-dependent methyltransferase activity"/>
    <property type="evidence" value="ECO:0007669"/>
    <property type="project" value="InterPro"/>
</dbReference>
<organism evidence="2 3">
    <name type="scientific">Sulfobacillus benefaciens</name>
    <dbReference type="NCBI Taxonomy" id="453960"/>
    <lineage>
        <taxon>Bacteria</taxon>
        <taxon>Bacillati</taxon>
        <taxon>Bacillota</taxon>
        <taxon>Clostridia</taxon>
        <taxon>Eubacteriales</taxon>
        <taxon>Clostridiales Family XVII. Incertae Sedis</taxon>
        <taxon>Sulfobacillus</taxon>
    </lineage>
</organism>